<accession>V2W711</accession>
<keyword evidence="2" id="KW-1185">Reference proteome</keyword>
<dbReference type="Proteomes" id="UP000017404">
    <property type="component" value="Unassembled WGS sequence"/>
</dbReference>
<gene>
    <name evidence="1" type="ORF">F990_01653</name>
</gene>
<reference evidence="1 2" key="1">
    <citation type="submission" date="2013-10" db="EMBL/GenBank/DDBJ databases">
        <title>The Genome Sequence of Acinetobacter tjernbergiae CIP107465.</title>
        <authorList>
            <consortium name="The Broad Institute Genomics Platform"/>
            <consortium name="The Broad Institute Genome Sequencing Center for Infectious Disease"/>
            <person name="Cerqueira G."/>
            <person name="Feldgarden M."/>
            <person name="Courvalin P."/>
            <person name="Grillot-Courvalin C."/>
            <person name="Clermont D."/>
            <person name="Rocha E."/>
            <person name="Yoon E.-J."/>
            <person name="Nemec A."/>
            <person name="Young S.K."/>
            <person name="Zeng Q."/>
            <person name="Gargeya S."/>
            <person name="Fitzgerald M."/>
            <person name="Abouelleil A."/>
            <person name="Alvarado L."/>
            <person name="Berlin A.M."/>
            <person name="Chapman S.B."/>
            <person name="Gainer-Dewar J."/>
            <person name="Goldberg J."/>
            <person name="Gnerre S."/>
            <person name="Griggs A."/>
            <person name="Gujja S."/>
            <person name="Hansen M."/>
            <person name="Howarth C."/>
            <person name="Imamovic A."/>
            <person name="Ireland A."/>
            <person name="Larimer J."/>
            <person name="McCowan C."/>
            <person name="Murphy C."/>
            <person name="Pearson M."/>
            <person name="Poon T.W."/>
            <person name="Priest M."/>
            <person name="Roberts A."/>
            <person name="Saif S."/>
            <person name="Shea T."/>
            <person name="Sykes S."/>
            <person name="Wortman J."/>
            <person name="Nusbaum C."/>
            <person name="Birren B."/>
        </authorList>
    </citation>
    <scope>NUCLEOTIDE SEQUENCE [LARGE SCALE GENOMIC DNA]</scope>
    <source>
        <strain evidence="1 2">CIP 107465</strain>
    </source>
</reference>
<organism evidence="1 2">
    <name type="scientific">Acinetobacter tjernbergiae DSM 14971 = CIP 107465</name>
    <dbReference type="NCBI Taxonomy" id="1120928"/>
    <lineage>
        <taxon>Bacteria</taxon>
        <taxon>Pseudomonadati</taxon>
        <taxon>Pseudomonadota</taxon>
        <taxon>Gammaproteobacteria</taxon>
        <taxon>Moraxellales</taxon>
        <taxon>Moraxellaceae</taxon>
        <taxon>Acinetobacter</taxon>
    </lineage>
</organism>
<dbReference type="EMBL" id="AYEV01000014">
    <property type="protein sequence ID" value="ESK55769.1"/>
    <property type="molecule type" value="Genomic_DNA"/>
</dbReference>
<evidence type="ECO:0000313" key="2">
    <source>
        <dbReference type="Proteomes" id="UP000017404"/>
    </source>
</evidence>
<dbReference type="PATRIC" id="fig|1120928.5.peg.1683"/>
<comment type="caution">
    <text evidence="1">The sequence shown here is derived from an EMBL/GenBank/DDBJ whole genome shotgun (WGS) entry which is preliminary data.</text>
</comment>
<sequence>MPTIKESLQTYKYDYTWSRDDGDAPYKGKSDRIKVDKDEGYEVVYFIKKFMEKHSLTKVADVHKIEDALHADSLSSVVYRDDLIAAIEKKLGY</sequence>
<dbReference type="AlphaFoldDB" id="V2W711"/>
<protein>
    <submittedName>
        <fullName evidence="1">Uncharacterized protein</fullName>
    </submittedName>
</protein>
<dbReference type="OrthoDB" id="1260965at2"/>
<name>V2W711_9GAMM</name>
<proteinExistence type="predicted"/>
<evidence type="ECO:0000313" key="1">
    <source>
        <dbReference type="EMBL" id="ESK55769.1"/>
    </source>
</evidence>
<dbReference type="RefSeq" id="WP_018678734.1">
    <property type="nucleotide sequence ID" value="NZ_AYEV01000014.1"/>
</dbReference>